<sequence length="79" mass="8821">LKLQRKCQPLCLSPSGVKTYVSTCVRPQSKQARPRRCSIDTLQNVPLSLTCDHWLQRKASHSKPLSQPSKPPLAKTNSP</sequence>
<organism evidence="2">
    <name type="scientific">Nothobranchius rachovii</name>
    <name type="common">bluefin notho</name>
    <dbReference type="NCBI Taxonomy" id="451742"/>
    <lineage>
        <taxon>Eukaryota</taxon>
        <taxon>Metazoa</taxon>
        <taxon>Chordata</taxon>
        <taxon>Craniata</taxon>
        <taxon>Vertebrata</taxon>
        <taxon>Euteleostomi</taxon>
        <taxon>Actinopterygii</taxon>
        <taxon>Neopterygii</taxon>
        <taxon>Teleostei</taxon>
        <taxon>Neoteleostei</taxon>
        <taxon>Acanthomorphata</taxon>
        <taxon>Ovalentaria</taxon>
        <taxon>Atherinomorphae</taxon>
        <taxon>Cyprinodontiformes</taxon>
        <taxon>Nothobranchiidae</taxon>
        <taxon>Nothobranchius</taxon>
    </lineage>
</organism>
<evidence type="ECO:0000313" key="2">
    <source>
        <dbReference type="EMBL" id="SBS16360.1"/>
    </source>
</evidence>
<reference evidence="2" key="2">
    <citation type="submission" date="2016-06" db="EMBL/GenBank/DDBJ databases">
        <title>The genome of a short-lived fish provides insights into sex chromosome evolution and the genetic control of aging.</title>
        <authorList>
            <person name="Reichwald K."/>
            <person name="Felder M."/>
            <person name="Petzold A."/>
            <person name="Koch P."/>
            <person name="Groth M."/>
            <person name="Platzer M."/>
        </authorList>
    </citation>
    <scope>NUCLEOTIDE SEQUENCE</scope>
    <source>
        <tissue evidence="2">Brain</tissue>
    </source>
</reference>
<feature type="region of interest" description="Disordered" evidence="1">
    <location>
        <begin position="60"/>
        <end position="79"/>
    </location>
</feature>
<dbReference type="EMBL" id="HAEI01013891">
    <property type="protein sequence ID" value="SBS16360.1"/>
    <property type="molecule type" value="Transcribed_RNA"/>
</dbReference>
<reference evidence="2" key="1">
    <citation type="submission" date="2016-05" db="EMBL/GenBank/DDBJ databases">
        <authorList>
            <person name="Lavstsen T."/>
            <person name="Jespersen J.S."/>
        </authorList>
    </citation>
    <scope>NUCLEOTIDE SEQUENCE</scope>
    <source>
        <tissue evidence="2">Brain</tissue>
    </source>
</reference>
<evidence type="ECO:0000256" key="1">
    <source>
        <dbReference type="SAM" id="MobiDB-lite"/>
    </source>
</evidence>
<protein>
    <submittedName>
        <fullName evidence="2">Uncharacterized protein</fullName>
    </submittedName>
</protein>
<feature type="non-terminal residue" evidence="2">
    <location>
        <position position="79"/>
    </location>
</feature>
<dbReference type="AlphaFoldDB" id="A0A1A8SFM0"/>
<feature type="non-terminal residue" evidence="2">
    <location>
        <position position="1"/>
    </location>
</feature>
<name>A0A1A8SFM0_9TELE</name>
<accession>A0A1A8SFM0</accession>
<gene>
    <name evidence="2" type="primary">Nfu_g_1_023696</name>
</gene>
<proteinExistence type="predicted"/>